<reference evidence="7 8" key="1">
    <citation type="submission" date="2017-04" db="EMBL/GenBank/DDBJ databases">
        <authorList>
            <person name="Afonso C.L."/>
            <person name="Miller P.J."/>
            <person name="Scott M.A."/>
            <person name="Spackman E."/>
            <person name="Goraichik I."/>
            <person name="Dimitrov K.M."/>
            <person name="Suarez D.L."/>
            <person name="Swayne D.E."/>
        </authorList>
    </citation>
    <scope>NUCLEOTIDE SEQUENCE [LARGE SCALE GENOMIC DNA]</scope>
    <source>
        <strain evidence="7 8">11</strain>
    </source>
</reference>
<accession>A0A1X7L969</accession>
<proteinExistence type="predicted"/>
<gene>
    <name evidence="7" type="ORF">SAMN06295960_3076</name>
</gene>
<evidence type="ECO:0000256" key="2">
    <source>
        <dbReference type="ARBA" id="ARBA00022630"/>
    </source>
</evidence>
<evidence type="ECO:0000256" key="5">
    <source>
        <dbReference type="ARBA" id="ARBA00023002"/>
    </source>
</evidence>
<dbReference type="SUPFAM" id="SSF51395">
    <property type="entry name" value="FMN-linked oxidoreductases"/>
    <property type="match status" value="1"/>
</dbReference>
<keyword evidence="2" id="KW-0285">Flavoprotein</keyword>
<organism evidence="7 8">
    <name type="scientific">Paenibacillus aquistagni</name>
    <dbReference type="NCBI Taxonomy" id="1852522"/>
    <lineage>
        <taxon>Bacteria</taxon>
        <taxon>Bacillati</taxon>
        <taxon>Bacillota</taxon>
        <taxon>Bacilli</taxon>
        <taxon>Bacillales</taxon>
        <taxon>Paenibacillaceae</taxon>
        <taxon>Paenibacillus</taxon>
    </lineage>
</organism>
<comment type="cofactor">
    <cofactor evidence="1">
        <name>FMN</name>
        <dbReference type="ChEBI" id="CHEBI:58210"/>
    </cofactor>
</comment>
<keyword evidence="4" id="KW-0521">NADP</keyword>
<dbReference type="InterPro" id="IPR013785">
    <property type="entry name" value="Aldolase_TIM"/>
</dbReference>
<dbReference type="NCBIfam" id="NF010047">
    <property type="entry name" value="PRK13523.1"/>
    <property type="match status" value="1"/>
</dbReference>
<dbReference type="GO" id="GO:0050661">
    <property type="term" value="F:NADP binding"/>
    <property type="evidence" value="ECO:0007669"/>
    <property type="project" value="InterPro"/>
</dbReference>
<feature type="domain" description="NADH:flavin oxidoreductase/NADH oxidase N-terminal" evidence="6">
    <location>
        <begin position="3"/>
        <end position="323"/>
    </location>
</feature>
<evidence type="ECO:0000256" key="3">
    <source>
        <dbReference type="ARBA" id="ARBA00022643"/>
    </source>
</evidence>
<dbReference type="AlphaFoldDB" id="A0A1X7L969"/>
<keyword evidence="3" id="KW-0288">FMN</keyword>
<keyword evidence="8" id="KW-1185">Reference proteome</keyword>
<dbReference type="InterPro" id="IPR001155">
    <property type="entry name" value="OxRdtase_FMN_N"/>
</dbReference>
<dbReference type="STRING" id="1852522.SAMN06295960_3076"/>
<dbReference type="Proteomes" id="UP000193834">
    <property type="component" value="Unassembled WGS sequence"/>
</dbReference>
<dbReference type="GO" id="GO:0003959">
    <property type="term" value="F:NADPH dehydrogenase activity"/>
    <property type="evidence" value="ECO:0007669"/>
    <property type="project" value="InterPro"/>
</dbReference>
<dbReference type="GO" id="GO:0010181">
    <property type="term" value="F:FMN binding"/>
    <property type="evidence" value="ECO:0007669"/>
    <property type="project" value="InterPro"/>
</dbReference>
<dbReference type="InterPro" id="IPR044152">
    <property type="entry name" value="YqjM-like"/>
</dbReference>
<evidence type="ECO:0000313" key="7">
    <source>
        <dbReference type="EMBL" id="SMG49832.1"/>
    </source>
</evidence>
<name>A0A1X7L969_9BACL</name>
<dbReference type="PANTHER" id="PTHR43303:SF4">
    <property type="entry name" value="NADPH DEHYDROGENASE C23G7.10C-RELATED"/>
    <property type="match status" value="1"/>
</dbReference>
<dbReference type="EMBL" id="FXAZ01000004">
    <property type="protein sequence ID" value="SMG49832.1"/>
    <property type="molecule type" value="Genomic_DNA"/>
</dbReference>
<dbReference type="Gene3D" id="3.20.20.70">
    <property type="entry name" value="Aldolase class I"/>
    <property type="match status" value="1"/>
</dbReference>
<dbReference type="CDD" id="cd02932">
    <property type="entry name" value="OYE_YqiM_FMN"/>
    <property type="match status" value="1"/>
</dbReference>
<evidence type="ECO:0000313" key="8">
    <source>
        <dbReference type="Proteomes" id="UP000193834"/>
    </source>
</evidence>
<keyword evidence="5" id="KW-0560">Oxidoreductase</keyword>
<protein>
    <submittedName>
        <fullName evidence="7">NADPH2 dehydrogenase</fullName>
    </submittedName>
</protein>
<sequence>MSQLFQPLTIRNITLPNRIVMSPMCMYAVEAQDGKVNDWHRVHYTSRAVGQVGLIMLEATAVQPNGRISAQDLGIWEDAQIESLRELVQMVHAQGAKIGIQLAHAGRKATVPHSIAPSAIPFSDRYETPQEMSQEDIRKTIKAFADAARRAEEAGFDVIELHAAHGYLINEFMSPLTNKRLDGYGGSVDGRYRFLQETIDTVRNIWDKPLFVRISANEYDEEGNSLEVFIDYARRMKAQGVDLIDVSTGGVVSSAPTALFPGYQVSYAQAIRQSAGIATGAVGLITEPTHAEDIVHNLRADLVFLGRELLRDPYWPRQAAKTLGVELTPPASYARGW</sequence>
<evidence type="ECO:0000259" key="6">
    <source>
        <dbReference type="Pfam" id="PF00724"/>
    </source>
</evidence>
<dbReference type="PANTHER" id="PTHR43303">
    <property type="entry name" value="NADPH DEHYDROGENASE C23G7.10C-RELATED"/>
    <property type="match status" value="1"/>
</dbReference>
<dbReference type="OrthoDB" id="9772736at2"/>
<evidence type="ECO:0000256" key="4">
    <source>
        <dbReference type="ARBA" id="ARBA00022857"/>
    </source>
</evidence>
<dbReference type="Pfam" id="PF00724">
    <property type="entry name" value="Oxidored_FMN"/>
    <property type="match status" value="1"/>
</dbReference>
<evidence type="ECO:0000256" key="1">
    <source>
        <dbReference type="ARBA" id="ARBA00001917"/>
    </source>
</evidence>
<dbReference type="RefSeq" id="WP_085495482.1">
    <property type="nucleotide sequence ID" value="NZ_FXAZ01000004.1"/>
</dbReference>